<evidence type="ECO:0000313" key="1">
    <source>
        <dbReference type="EMBL" id="CAG5102983.1"/>
    </source>
</evidence>
<gene>
    <name evidence="1" type="ORF">HICCMSTLAB_LOCUS11282</name>
</gene>
<dbReference type="PANTHER" id="PTHR46579:SF1">
    <property type="entry name" value="F5_8 TYPE C DOMAIN-CONTAINING PROTEIN"/>
    <property type="match status" value="1"/>
</dbReference>
<protein>
    <submittedName>
        <fullName evidence="1">Uncharacterized protein</fullName>
    </submittedName>
</protein>
<dbReference type="OrthoDB" id="8194903at2759"/>
<comment type="caution">
    <text evidence="1">The sequence shown here is derived from an EMBL/GenBank/DDBJ whole genome shotgun (WGS) entry which is preliminary data.</text>
</comment>
<reference evidence="1" key="1">
    <citation type="submission" date="2021-04" db="EMBL/GenBank/DDBJ databases">
        <authorList>
            <person name="Chebbi M.A.C M."/>
        </authorList>
    </citation>
    <scope>NUCLEOTIDE SEQUENCE</scope>
</reference>
<dbReference type="Proteomes" id="UP000786811">
    <property type="component" value="Unassembled WGS sequence"/>
</dbReference>
<organism evidence="1 2">
    <name type="scientific">Cotesia congregata</name>
    <name type="common">Parasitoid wasp</name>
    <name type="synonym">Apanteles congregatus</name>
    <dbReference type="NCBI Taxonomy" id="51543"/>
    <lineage>
        <taxon>Eukaryota</taxon>
        <taxon>Metazoa</taxon>
        <taxon>Ecdysozoa</taxon>
        <taxon>Arthropoda</taxon>
        <taxon>Hexapoda</taxon>
        <taxon>Insecta</taxon>
        <taxon>Pterygota</taxon>
        <taxon>Neoptera</taxon>
        <taxon>Endopterygota</taxon>
        <taxon>Hymenoptera</taxon>
        <taxon>Apocrita</taxon>
        <taxon>Ichneumonoidea</taxon>
        <taxon>Braconidae</taxon>
        <taxon>Microgastrinae</taxon>
        <taxon>Cotesia</taxon>
    </lineage>
</organism>
<keyword evidence="2" id="KW-1185">Reference proteome</keyword>
<accession>A0A8J2HLH9</accession>
<dbReference type="PANTHER" id="PTHR46579">
    <property type="entry name" value="F5/8 TYPE C DOMAIN-CONTAINING PROTEIN-RELATED"/>
    <property type="match status" value="1"/>
</dbReference>
<proteinExistence type="predicted"/>
<name>A0A8J2HLH9_COTCN</name>
<dbReference type="EMBL" id="CAJNRD030001123">
    <property type="protein sequence ID" value="CAG5102983.1"/>
    <property type="molecule type" value="Genomic_DNA"/>
</dbReference>
<evidence type="ECO:0000313" key="2">
    <source>
        <dbReference type="Proteomes" id="UP000786811"/>
    </source>
</evidence>
<dbReference type="AlphaFoldDB" id="A0A8J2HLH9"/>
<sequence length="103" mass="12324">MHCVPFGICWQFFKLWFDSRYYEKDFYLGTTVDEIDELLLSFRPSMNVSRTPRRISDQAHFKAHELVIWLLSYSLAVLNKFLPSKYVYHWSLLVEAISLLLKT</sequence>